<dbReference type="InterPro" id="IPR022877">
    <property type="entry name" value="UPF0173"/>
</dbReference>
<evidence type="ECO:0000259" key="3">
    <source>
        <dbReference type="SMART" id="SM00849"/>
    </source>
</evidence>
<dbReference type="InterPro" id="IPR050114">
    <property type="entry name" value="UPF0173_UPF0282_UlaG_hydrolase"/>
</dbReference>
<evidence type="ECO:0000313" key="5">
    <source>
        <dbReference type="Proteomes" id="UP000245380"/>
    </source>
</evidence>
<reference evidence="4 5" key="1">
    <citation type="submission" date="2016-11" db="EMBL/GenBank/DDBJ databases">
        <title>Comparative genomics of Acidibacillus ferroxidans species.</title>
        <authorList>
            <person name="Oliveira G."/>
            <person name="Nunes G."/>
            <person name="Oliveira R."/>
            <person name="Araujo F."/>
            <person name="Salim A."/>
            <person name="Scholte L."/>
            <person name="Morais D."/>
            <person name="Nancucheo I."/>
            <person name="Johnson D.B."/>
            <person name="Grail B."/>
            <person name="Bittencourt J."/>
            <person name="Valadares R."/>
        </authorList>
    </citation>
    <scope>NUCLEOTIDE SEQUENCE [LARGE SCALE GENOMIC DNA]</scope>
    <source>
        <strain evidence="4 5">Y002</strain>
    </source>
</reference>
<accession>A0A2U3D9Y2</accession>
<dbReference type="InterPro" id="IPR036866">
    <property type="entry name" value="RibonucZ/Hydroxyglut_hydro"/>
</dbReference>
<evidence type="ECO:0000256" key="1">
    <source>
        <dbReference type="ARBA" id="ARBA00022801"/>
    </source>
</evidence>
<dbReference type="GO" id="GO:0016787">
    <property type="term" value="F:hydrolase activity"/>
    <property type="evidence" value="ECO:0007669"/>
    <property type="project" value="UniProtKB-UniRule"/>
</dbReference>
<evidence type="ECO:0000313" key="4">
    <source>
        <dbReference type="EMBL" id="PWI58073.1"/>
    </source>
</evidence>
<sequence length="227" mass="24210">MKVTYLGHASFMLETATHHVLIDPFLTGNPKASIRADEVQADAILLTHAHSDHVGDTIAIAKRTGALVVAVYELAQWLAAQGVSTHPMHLGGAHDFPFGRVKFTLAFHGAGIETPAGLVYGGNPAGILFTAQGKTFYHSGDTALFGDMKLIGELNRIDVAALPIGDNFTMGPEDAVLAAEWVKAKMVIPMHYDTFPLISQDATAFVRQLAHKGIKGQVLAPGQSLSF</sequence>
<dbReference type="RefSeq" id="WP_109430118.1">
    <property type="nucleotide sequence ID" value="NZ_MPDK01000006.1"/>
</dbReference>
<dbReference type="NCBIfam" id="NF001911">
    <property type="entry name" value="PRK00685.1"/>
    <property type="match status" value="1"/>
</dbReference>
<dbReference type="Gene3D" id="3.60.15.10">
    <property type="entry name" value="Ribonuclease Z/Hydroxyacylglutathione hydrolase-like"/>
    <property type="match status" value="1"/>
</dbReference>
<dbReference type="SUPFAM" id="SSF56281">
    <property type="entry name" value="Metallo-hydrolase/oxidoreductase"/>
    <property type="match status" value="1"/>
</dbReference>
<keyword evidence="5" id="KW-1185">Reference proteome</keyword>
<protein>
    <recommendedName>
        <fullName evidence="2">UPF0173 metal-dependent hydrolase BM613_05240</fullName>
    </recommendedName>
</protein>
<dbReference type="Proteomes" id="UP000245380">
    <property type="component" value="Unassembled WGS sequence"/>
</dbReference>
<dbReference type="EMBL" id="MPDK01000006">
    <property type="protein sequence ID" value="PWI58073.1"/>
    <property type="molecule type" value="Genomic_DNA"/>
</dbReference>
<keyword evidence="1 2" id="KW-0378">Hydrolase</keyword>
<feature type="domain" description="Metallo-beta-lactamase" evidence="3">
    <location>
        <begin position="7"/>
        <end position="191"/>
    </location>
</feature>
<dbReference type="Pfam" id="PF13483">
    <property type="entry name" value="Lactamase_B_3"/>
    <property type="match status" value="1"/>
</dbReference>
<dbReference type="PANTHER" id="PTHR43546:SF3">
    <property type="entry name" value="UPF0173 METAL-DEPENDENT HYDROLASE MJ1163"/>
    <property type="match status" value="1"/>
</dbReference>
<comment type="similarity">
    <text evidence="2">Belongs to the UPF0173 family.</text>
</comment>
<evidence type="ECO:0000256" key="2">
    <source>
        <dbReference type="HAMAP-Rule" id="MF_00457"/>
    </source>
</evidence>
<comment type="caution">
    <text evidence="4">The sequence shown here is derived from an EMBL/GenBank/DDBJ whole genome shotgun (WGS) entry which is preliminary data.</text>
</comment>
<dbReference type="HAMAP" id="MF_00457">
    <property type="entry name" value="UPF0173"/>
    <property type="match status" value="1"/>
</dbReference>
<dbReference type="InterPro" id="IPR001279">
    <property type="entry name" value="Metallo-B-lactamas"/>
</dbReference>
<proteinExistence type="inferred from homology"/>
<dbReference type="AlphaFoldDB" id="A0A2U3D9Y2"/>
<name>A0A2U3D9Y2_SULT2</name>
<gene>
    <name evidence="4" type="ORF">BM613_05240</name>
</gene>
<dbReference type="OrthoDB" id="9789133at2"/>
<dbReference type="SMART" id="SM00849">
    <property type="entry name" value="Lactamase_B"/>
    <property type="match status" value="1"/>
</dbReference>
<organism evidence="4 5">
    <name type="scientific">Sulfoacidibacillus thermotolerans</name>
    <name type="common">Acidibacillus sulfuroxidans</name>
    <dbReference type="NCBI Taxonomy" id="1765684"/>
    <lineage>
        <taxon>Bacteria</taxon>
        <taxon>Bacillati</taxon>
        <taxon>Bacillota</taxon>
        <taxon>Bacilli</taxon>
        <taxon>Bacillales</taxon>
        <taxon>Alicyclobacillaceae</taxon>
        <taxon>Sulfoacidibacillus</taxon>
    </lineage>
</organism>
<dbReference type="PANTHER" id="PTHR43546">
    <property type="entry name" value="UPF0173 METAL-DEPENDENT HYDROLASE MJ1163-RELATED"/>
    <property type="match status" value="1"/>
</dbReference>